<accession>A0ABV6CCT1</accession>
<dbReference type="InterPro" id="IPR004089">
    <property type="entry name" value="MCPsignal_dom"/>
</dbReference>
<evidence type="ECO:0000256" key="4">
    <source>
        <dbReference type="PROSITE-ProRule" id="PRU00284"/>
    </source>
</evidence>
<evidence type="ECO:0000259" key="5">
    <source>
        <dbReference type="PROSITE" id="PS50111"/>
    </source>
</evidence>
<dbReference type="Pfam" id="PF00015">
    <property type="entry name" value="MCPsignal"/>
    <property type="match status" value="1"/>
</dbReference>
<reference evidence="6 7" key="1">
    <citation type="submission" date="2024-09" db="EMBL/GenBank/DDBJ databases">
        <authorList>
            <person name="Sun Q."/>
            <person name="Mori K."/>
        </authorList>
    </citation>
    <scope>NUCLEOTIDE SEQUENCE [LARGE SCALE GENOMIC DNA]</scope>
    <source>
        <strain evidence="6 7">CCM 8545</strain>
    </source>
</reference>
<comment type="subcellular location">
    <subcellularLocation>
        <location evidence="1">Membrane</location>
    </subcellularLocation>
</comment>
<dbReference type="EMBL" id="JBHLXE010000108">
    <property type="protein sequence ID" value="MFC0180804.1"/>
    <property type="molecule type" value="Genomic_DNA"/>
</dbReference>
<proteinExistence type="inferred from homology"/>
<evidence type="ECO:0000256" key="1">
    <source>
        <dbReference type="ARBA" id="ARBA00004370"/>
    </source>
</evidence>
<name>A0ABV6CCT1_9GAMM</name>
<dbReference type="RefSeq" id="WP_385878161.1">
    <property type="nucleotide sequence ID" value="NZ_JBHLXE010000108.1"/>
</dbReference>
<evidence type="ECO:0000313" key="6">
    <source>
        <dbReference type="EMBL" id="MFC0180804.1"/>
    </source>
</evidence>
<comment type="similarity">
    <text evidence="3">Belongs to the methyl-accepting chemotaxis (MCP) protein family.</text>
</comment>
<dbReference type="SUPFAM" id="SSF58104">
    <property type="entry name" value="Methyl-accepting chemotaxis protein (MCP) signaling domain"/>
    <property type="match status" value="1"/>
</dbReference>
<keyword evidence="2 4" id="KW-0807">Transducer</keyword>
<evidence type="ECO:0000256" key="3">
    <source>
        <dbReference type="ARBA" id="ARBA00029447"/>
    </source>
</evidence>
<feature type="domain" description="Methyl-accepting transducer" evidence="5">
    <location>
        <begin position="107"/>
        <end position="211"/>
    </location>
</feature>
<organism evidence="6 7">
    <name type="scientific">Thorsellia kenyensis</name>
    <dbReference type="NCBI Taxonomy" id="1549888"/>
    <lineage>
        <taxon>Bacteria</taxon>
        <taxon>Pseudomonadati</taxon>
        <taxon>Pseudomonadota</taxon>
        <taxon>Gammaproteobacteria</taxon>
        <taxon>Enterobacterales</taxon>
        <taxon>Thorselliaceae</taxon>
        <taxon>Thorsellia</taxon>
    </lineage>
</organism>
<dbReference type="Gene3D" id="1.10.287.950">
    <property type="entry name" value="Methyl-accepting chemotaxis protein"/>
    <property type="match status" value="1"/>
</dbReference>
<dbReference type="PANTHER" id="PTHR32089:SF41">
    <property type="entry name" value="METHYL-ACCEPTING CHEMOTAXIS PROTEIN"/>
    <property type="match status" value="1"/>
</dbReference>
<protein>
    <submittedName>
        <fullName evidence="6">Methyl-accepting chemotaxis protein</fullName>
    </submittedName>
</protein>
<evidence type="ECO:0000313" key="7">
    <source>
        <dbReference type="Proteomes" id="UP001589758"/>
    </source>
</evidence>
<dbReference type="PANTHER" id="PTHR32089">
    <property type="entry name" value="METHYL-ACCEPTING CHEMOTAXIS PROTEIN MCPB"/>
    <property type="match status" value="1"/>
</dbReference>
<dbReference type="PRINTS" id="PR00260">
    <property type="entry name" value="CHEMTRNSDUCR"/>
</dbReference>
<dbReference type="SMART" id="SM00283">
    <property type="entry name" value="MA"/>
    <property type="match status" value="1"/>
</dbReference>
<sequence length="211" mass="23585">MALDFTRKLGAISESLFIAEFEKDYSIKSVNRLLETQMQKHQITMDSFLKQLKGFVHNVENQLQADGAVSLREDFVGVKDVLSVDGRICALRNFKGEITQYVYFGIDISDRKETIIKTRESMDSVVSVSKQISQMVGNIKRISDQTNLLALNAAIEAARAGELGRGFAVVADEVRTLANNSKGVTQEIDHLINETLKKIEELAELFNKIEG</sequence>
<gene>
    <name evidence="6" type="ORF">ACFFIT_12050</name>
</gene>
<dbReference type="InterPro" id="IPR004090">
    <property type="entry name" value="Chemotax_Me-accpt_rcpt"/>
</dbReference>
<dbReference type="Proteomes" id="UP001589758">
    <property type="component" value="Unassembled WGS sequence"/>
</dbReference>
<comment type="caution">
    <text evidence="6">The sequence shown here is derived from an EMBL/GenBank/DDBJ whole genome shotgun (WGS) entry which is preliminary data.</text>
</comment>
<keyword evidence="7" id="KW-1185">Reference proteome</keyword>
<evidence type="ECO:0000256" key="2">
    <source>
        <dbReference type="ARBA" id="ARBA00023224"/>
    </source>
</evidence>
<dbReference type="PROSITE" id="PS50111">
    <property type="entry name" value="CHEMOTAXIS_TRANSDUC_2"/>
    <property type="match status" value="1"/>
</dbReference>